<comment type="caution">
    <text evidence="3">The sequence shown here is derived from an EMBL/GenBank/DDBJ whole genome shotgun (WGS) entry which is preliminary data.</text>
</comment>
<dbReference type="InterPro" id="IPR043502">
    <property type="entry name" value="DNA/RNA_pol_sf"/>
</dbReference>
<feature type="region of interest" description="Disordered" evidence="1">
    <location>
        <begin position="447"/>
        <end position="466"/>
    </location>
</feature>
<organism evidence="3 4">
    <name type="scientific">Loxostege sticticalis</name>
    <name type="common">Beet webworm moth</name>
    <dbReference type="NCBI Taxonomy" id="481309"/>
    <lineage>
        <taxon>Eukaryota</taxon>
        <taxon>Metazoa</taxon>
        <taxon>Ecdysozoa</taxon>
        <taxon>Arthropoda</taxon>
        <taxon>Hexapoda</taxon>
        <taxon>Insecta</taxon>
        <taxon>Pterygota</taxon>
        <taxon>Neoptera</taxon>
        <taxon>Endopterygota</taxon>
        <taxon>Lepidoptera</taxon>
        <taxon>Glossata</taxon>
        <taxon>Ditrysia</taxon>
        <taxon>Pyraloidea</taxon>
        <taxon>Crambidae</taxon>
        <taxon>Pyraustinae</taxon>
        <taxon>Loxostege</taxon>
    </lineage>
</organism>
<accession>A0ABD0SAY7</accession>
<dbReference type="PANTHER" id="PTHR33332">
    <property type="entry name" value="REVERSE TRANSCRIPTASE DOMAIN-CONTAINING PROTEIN"/>
    <property type="match status" value="1"/>
</dbReference>
<dbReference type="AlphaFoldDB" id="A0ABD0SAY7"/>
<evidence type="ECO:0000313" key="4">
    <source>
        <dbReference type="Proteomes" id="UP001549921"/>
    </source>
</evidence>
<reference evidence="3 4" key="1">
    <citation type="submission" date="2024-06" db="EMBL/GenBank/DDBJ databases">
        <title>A chromosome-level genome assembly of beet webworm, Loxostege sticticalis.</title>
        <authorList>
            <person name="Zhang Y."/>
        </authorList>
    </citation>
    <scope>NUCLEOTIDE SEQUENCE [LARGE SCALE GENOMIC DNA]</scope>
    <source>
        <strain evidence="3">AQ028</strain>
        <tissue evidence="3">Male pupae</tissue>
    </source>
</reference>
<evidence type="ECO:0000259" key="2">
    <source>
        <dbReference type="PROSITE" id="PS50878"/>
    </source>
</evidence>
<sequence length="466" mass="52708">MPCNLDEVNKIIDSLDSNSSIGLDGISTKSIKCLKDIILRDLVTCFNKLLSEGHFPDTLKMAKVSPIYKSGSKSDVGNYRPISVLPHLHSINFISDRQYGFRQKSNTLTATIDLVTKIKLNIDAKKLVLGVFIDLKKAFDTSYLTNRCQVVKIGNTQSGPLPITCGVPQGSILGPLLFLIYVNNIDDIGLKGQLSLYADDTCLFYFGTNLNWHTQIDYIKSRLSSLAGILRNIVHCLPKRVRLTIYNSSVKSHLLYLIEIWGNASKTKLKELQVLQNRIIKSLFHYPYLTRTDIQQTAGRHKKGGEFCLYRASQVTISAICWRTVKSRRQLDYLFCAVSNTTNTTYQGQAKQKPSKALNENWCPSVWPKYFSSNFTSQKTYRQCFISQMNLWQIYISHFIYLVKFSFGKILLCQVFISQIFTMQTTYYSAQVCAQTQVHSLFLHSHSPMGQQSDTTGERSGAGPTA</sequence>
<proteinExistence type="predicted"/>
<protein>
    <recommendedName>
        <fullName evidence="2">Reverse transcriptase domain-containing protein</fullName>
    </recommendedName>
</protein>
<name>A0ABD0SAY7_LOXSC</name>
<dbReference type="Proteomes" id="UP001549921">
    <property type="component" value="Unassembled WGS sequence"/>
</dbReference>
<evidence type="ECO:0000256" key="1">
    <source>
        <dbReference type="SAM" id="MobiDB-lite"/>
    </source>
</evidence>
<dbReference type="EMBL" id="JBEDNZ010000024">
    <property type="protein sequence ID" value="KAL0811210.1"/>
    <property type="molecule type" value="Genomic_DNA"/>
</dbReference>
<dbReference type="InterPro" id="IPR000477">
    <property type="entry name" value="RT_dom"/>
</dbReference>
<dbReference type="PROSITE" id="PS50878">
    <property type="entry name" value="RT_POL"/>
    <property type="match status" value="1"/>
</dbReference>
<feature type="domain" description="Reverse transcriptase" evidence="2">
    <location>
        <begin position="48"/>
        <end position="250"/>
    </location>
</feature>
<dbReference type="SUPFAM" id="SSF56672">
    <property type="entry name" value="DNA/RNA polymerases"/>
    <property type="match status" value="1"/>
</dbReference>
<dbReference type="Pfam" id="PF00078">
    <property type="entry name" value="RVT_1"/>
    <property type="match status" value="1"/>
</dbReference>
<dbReference type="GO" id="GO:0071897">
    <property type="term" value="P:DNA biosynthetic process"/>
    <property type="evidence" value="ECO:0007669"/>
    <property type="project" value="UniProtKB-ARBA"/>
</dbReference>
<gene>
    <name evidence="3" type="ORF">ABMA28_009640</name>
</gene>
<evidence type="ECO:0000313" key="3">
    <source>
        <dbReference type="EMBL" id="KAL0811210.1"/>
    </source>
</evidence>